<dbReference type="Pfam" id="PF17784">
    <property type="entry name" value="Sulfotransfer_4"/>
    <property type="match status" value="1"/>
</dbReference>
<dbReference type="AlphaFoldDB" id="A0A0L0MYJ2"/>
<evidence type="ECO:0000313" key="2">
    <source>
        <dbReference type="Proteomes" id="UP000036947"/>
    </source>
</evidence>
<dbReference type="OrthoDB" id="408152at2759"/>
<sequence>MYPDAPLILNQRNEGGAAWFKSFEGNLGFFRSLTYYLLYFPINVKKFGVGLSPEFYDVYQDFVQLEAEKHGCKVLIWKAADGWEPLCKFLDKEAPKDEPLPWVNDSAAIRHEHRQEGSRRARHPVVGSLSWAAILGGAYAAWRYGPQLAGFASSRMGHMLGNAALFN</sequence>
<dbReference type="Gene3D" id="3.40.50.300">
    <property type="entry name" value="P-loop containing nucleotide triphosphate hydrolases"/>
    <property type="match status" value="1"/>
</dbReference>
<dbReference type="Proteomes" id="UP000036947">
    <property type="component" value="Unassembled WGS sequence"/>
</dbReference>
<dbReference type="EMBL" id="LFRF01000045">
    <property type="protein sequence ID" value="KND86917.1"/>
    <property type="molecule type" value="Genomic_DNA"/>
</dbReference>
<accession>A0A0L0MYJ2</accession>
<proteinExistence type="predicted"/>
<evidence type="ECO:0000313" key="1">
    <source>
        <dbReference type="EMBL" id="KND86917.1"/>
    </source>
</evidence>
<dbReference type="InterPro" id="IPR027417">
    <property type="entry name" value="P-loop_NTPase"/>
</dbReference>
<reference evidence="1 2" key="1">
    <citation type="journal article" date="2015" name="BMC Genomics">
        <title>The genome of the truffle-parasite Tolypocladium ophioglossoides and the evolution of antifungal peptaibiotics.</title>
        <authorList>
            <person name="Quandt C.A."/>
            <person name="Bushley K.E."/>
            <person name="Spatafora J.W."/>
        </authorList>
    </citation>
    <scope>NUCLEOTIDE SEQUENCE [LARGE SCALE GENOMIC DNA]</scope>
    <source>
        <strain evidence="1 2">CBS 100239</strain>
    </source>
</reference>
<comment type="caution">
    <text evidence="1">The sequence shown here is derived from an EMBL/GenBank/DDBJ whole genome shotgun (WGS) entry which is preliminary data.</text>
</comment>
<keyword evidence="2" id="KW-1185">Reference proteome</keyword>
<organism evidence="1 2">
    <name type="scientific">Tolypocladium ophioglossoides (strain CBS 100239)</name>
    <name type="common">Snaketongue truffleclub</name>
    <name type="synonym">Elaphocordyceps ophioglossoides</name>
    <dbReference type="NCBI Taxonomy" id="1163406"/>
    <lineage>
        <taxon>Eukaryota</taxon>
        <taxon>Fungi</taxon>
        <taxon>Dikarya</taxon>
        <taxon>Ascomycota</taxon>
        <taxon>Pezizomycotina</taxon>
        <taxon>Sordariomycetes</taxon>
        <taxon>Hypocreomycetidae</taxon>
        <taxon>Hypocreales</taxon>
        <taxon>Ophiocordycipitaceae</taxon>
        <taxon>Tolypocladium</taxon>
    </lineage>
</organism>
<gene>
    <name evidence="1" type="ORF">TOPH_08432</name>
</gene>
<dbReference type="InterPro" id="IPR040632">
    <property type="entry name" value="Sulfotransfer_4"/>
</dbReference>
<name>A0A0L0MYJ2_TOLOC</name>
<protein>
    <submittedName>
        <fullName evidence="1">Uncharacterized protein</fullName>
    </submittedName>
</protein>